<feature type="transmembrane region" description="Helical" evidence="1">
    <location>
        <begin position="12"/>
        <end position="33"/>
    </location>
</feature>
<sequence>MNAARPIFVQVLRYTAVLALVIAVVGGGVGYLVAGADGLWSALLGTALAVVFAAITAASMLVAIRFELAAFFGIVMGAWLLKLVIFIALLLLVRDQPFVNDVVLFLSLVVSIVGTLAIDALVVVRGRLSHVSDATLPAAPRD</sequence>
<evidence type="ECO:0000313" key="5">
    <source>
        <dbReference type="Proteomes" id="UP000522688"/>
    </source>
</evidence>
<evidence type="ECO:0000256" key="1">
    <source>
        <dbReference type="SAM" id="Phobius"/>
    </source>
</evidence>
<dbReference type="Proteomes" id="UP000321154">
    <property type="component" value="Unassembled WGS sequence"/>
</dbReference>
<keyword evidence="1" id="KW-0472">Membrane</keyword>
<comment type="caution">
    <text evidence="3">The sequence shown here is derived from an EMBL/GenBank/DDBJ whole genome shotgun (WGS) entry which is preliminary data.</text>
</comment>
<keyword evidence="1" id="KW-1133">Transmembrane helix</keyword>
<keyword evidence="3" id="KW-0378">Hydrolase</keyword>
<dbReference type="GO" id="GO:0008233">
    <property type="term" value="F:peptidase activity"/>
    <property type="evidence" value="ECO:0007669"/>
    <property type="project" value="UniProtKB-KW"/>
</dbReference>
<feature type="transmembrane region" description="Helical" evidence="1">
    <location>
        <begin position="104"/>
        <end position="124"/>
    </location>
</feature>
<keyword evidence="4" id="KW-1185">Reference proteome</keyword>
<reference evidence="3 5" key="2">
    <citation type="submission" date="2020-07" db="EMBL/GenBank/DDBJ databases">
        <title>Sequencing the genomes of 1000 actinobacteria strains.</title>
        <authorList>
            <person name="Klenk H.-P."/>
        </authorList>
    </citation>
    <scope>NUCLEOTIDE SEQUENCE [LARGE SCALE GENOMIC DNA]</scope>
    <source>
        <strain evidence="3 5">DSM 10309</strain>
    </source>
</reference>
<dbReference type="EMBL" id="BJUV01000001">
    <property type="protein sequence ID" value="GEK81728.1"/>
    <property type="molecule type" value="Genomic_DNA"/>
</dbReference>
<dbReference type="GO" id="GO:0006508">
    <property type="term" value="P:proteolysis"/>
    <property type="evidence" value="ECO:0007669"/>
    <property type="project" value="UniProtKB-KW"/>
</dbReference>
<evidence type="ECO:0000313" key="4">
    <source>
        <dbReference type="Proteomes" id="UP000321154"/>
    </source>
</evidence>
<reference evidence="2 4" key="1">
    <citation type="submission" date="2019-07" db="EMBL/GenBank/DDBJ databases">
        <title>Whole genome shotgun sequence of Frigoribacterium faeni NBRC 103066.</title>
        <authorList>
            <person name="Hosoyama A."/>
            <person name="Uohara A."/>
            <person name="Ohji S."/>
            <person name="Ichikawa N."/>
        </authorList>
    </citation>
    <scope>NUCLEOTIDE SEQUENCE [LARGE SCALE GENOMIC DNA]</scope>
    <source>
        <strain evidence="2 4">NBRC 103066</strain>
    </source>
</reference>
<keyword evidence="3" id="KW-0645">Protease</keyword>
<organism evidence="3 5">
    <name type="scientific">Frigoribacterium faeni</name>
    <dbReference type="NCBI Taxonomy" id="145483"/>
    <lineage>
        <taxon>Bacteria</taxon>
        <taxon>Bacillati</taxon>
        <taxon>Actinomycetota</taxon>
        <taxon>Actinomycetes</taxon>
        <taxon>Micrococcales</taxon>
        <taxon>Microbacteriaceae</taxon>
        <taxon>Frigoribacterium</taxon>
    </lineage>
</organism>
<feature type="transmembrane region" description="Helical" evidence="1">
    <location>
        <begin position="39"/>
        <end position="62"/>
    </location>
</feature>
<name>A0A7W3JGU2_9MICO</name>
<evidence type="ECO:0000313" key="3">
    <source>
        <dbReference type="EMBL" id="MBA8812554.1"/>
    </source>
</evidence>
<dbReference type="Proteomes" id="UP000522688">
    <property type="component" value="Unassembled WGS sequence"/>
</dbReference>
<dbReference type="AlphaFoldDB" id="A0A7W3JGU2"/>
<evidence type="ECO:0000313" key="2">
    <source>
        <dbReference type="EMBL" id="GEK81728.1"/>
    </source>
</evidence>
<proteinExistence type="predicted"/>
<keyword evidence="1" id="KW-0812">Transmembrane</keyword>
<gene>
    <name evidence="3" type="ORF">FB463_000778</name>
    <name evidence="2" type="ORF">FFA01_00370</name>
</gene>
<protein>
    <submittedName>
        <fullName evidence="3">Membrane associated rhomboid family serine protease</fullName>
    </submittedName>
</protein>
<dbReference type="RefSeq" id="WP_146851723.1">
    <property type="nucleotide sequence ID" value="NZ_BAAAHR010000002.1"/>
</dbReference>
<dbReference type="EMBL" id="JACGWW010000001">
    <property type="protein sequence ID" value="MBA8812554.1"/>
    <property type="molecule type" value="Genomic_DNA"/>
</dbReference>
<feature type="transmembrane region" description="Helical" evidence="1">
    <location>
        <begin position="69"/>
        <end position="92"/>
    </location>
</feature>
<accession>A0A7W3JGU2</accession>